<proteinExistence type="predicted"/>
<dbReference type="AlphaFoldDB" id="A0A0H2S293"/>
<dbReference type="EMBL" id="KQ085897">
    <property type="protein sequence ID" value="KLO18149.1"/>
    <property type="molecule type" value="Genomic_DNA"/>
</dbReference>
<organism evidence="1 2">
    <name type="scientific">Schizopora paradoxa</name>
    <dbReference type="NCBI Taxonomy" id="27342"/>
    <lineage>
        <taxon>Eukaryota</taxon>
        <taxon>Fungi</taxon>
        <taxon>Dikarya</taxon>
        <taxon>Basidiomycota</taxon>
        <taxon>Agaricomycotina</taxon>
        <taxon>Agaricomycetes</taxon>
        <taxon>Hymenochaetales</taxon>
        <taxon>Schizoporaceae</taxon>
        <taxon>Schizopora</taxon>
    </lineage>
</organism>
<dbReference type="InParanoid" id="A0A0H2S293"/>
<protein>
    <submittedName>
        <fullName evidence="1">Uncharacterized protein</fullName>
    </submittedName>
</protein>
<reference evidence="1 2" key="1">
    <citation type="submission" date="2015-04" db="EMBL/GenBank/DDBJ databases">
        <title>Complete genome sequence of Schizopora paradoxa KUC8140, a cosmopolitan wood degrader in East Asia.</title>
        <authorList>
            <consortium name="DOE Joint Genome Institute"/>
            <person name="Min B."/>
            <person name="Park H."/>
            <person name="Jang Y."/>
            <person name="Kim J.-J."/>
            <person name="Kim K.H."/>
            <person name="Pangilinan J."/>
            <person name="Lipzen A."/>
            <person name="Riley R."/>
            <person name="Grigoriev I.V."/>
            <person name="Spatafora J.W."/>
            <person name="Choi I.-G."/>
        </authorList>
    </citation>
    <scope>NUCLEOTIDE SEQUENCE [LARGE SCALE GENOMIC DNA]</scope>
    <source>
        <strain evidence="1 2">KUC8140</strain>
    </source>
</reference>
<dbReference type="Proteomes" id="UP000053477">
    <property type="component" value="Unassembled WGS sequence"/>
</dbReference>
<keyword evidence="2" id="KW-1185">Reference proteome</keyword>
<name>A0A0H2S293_9AGAM</name>
<sequence length="173" mass="20403">MNIENWVINVSPDMLSRFAQSNLRSTTLHSPTKQTVTFIDPRGQEMEVMLACCISYQTFVTFLRSMLYKVETEFPIRGARYVESRNFTLMFGREGLLENNTKNWLEMLDARGPLEMFLHLEQPMKKRISERCPRCNAPLPKRNIELNCWSCKLDYRTNNGHRLLVRFNSLFIN</sequence>
<evidence type="ECO:0000313" key="1">
    <source>
        <dbReference type="EMBL" id="KLO18149.1"/>
    </source>
</evidence>
<evidence type="ECO:0000313" key="2">
    <source>
        <dbReference type="Proteomes" id="UP000053477"/>
    </source>
</evidence>
<gene>
    <name evidence="1" type="ORF">SCHPADRAFT_131632</name>
</gene>
<accession>A0A0H2S293</accession>